<evidence type="ECO:0000256" key="1">
    <source>
        <dbReference type="SAM" id="SignalP"/>
    </source>
</evidence>
<gene>
    <name evidence="3" type="ORF">FOZ62_018361</name>
</gene>
<evidence type="ECO:0000313" key="3">
    <source>
        <dbReference type="EMBL" id="KAF4699059.1"/>
    </source>
</evidence>
<dbReference type="InterPro" id="IPR021109">
    <property type="entry name" value="Peptidase_aspartic_dom_sf"/>
</dbReference>
<dbReference type="PROSITE" id="PS51767">
    <property type="entry name" value="PEPTIDASE_A1"/>
    <property type="match status" value="1"/>
</dbReference>
<keyword evidence="1" id="KW-0732">Signal</keyword>
<dbReference type="Gene3D" id="2.40.70.10">
    <property type="entry name" value="Acid Proteases"/>
    <property type="match status" value="2"/>
</dbReference>
<protein>
    <recommendedName>
        <fullName evidence="2">Peptidase A1 domain-containing protein</fullName>
    </recommendedName>
</protein>
<dbReference type="AlphaFoldDB" id="A0A7J6PSC2"/>
<feature type="chain" id="PRO_5029838634" description="Peptidase A1 domain-containing protein" evidence="1">
    <location>
        <begin position="18"/>
        <end position="398"/>
    </location>
</feature>
<dbReference type="SUPFAM" id="SSF50630">
    <property type="entry name" value="Acid proteases"/>
    <property type="match status" value="1"/>
</dbReference>
<name>A0A7J6PSC2_PEROL</name>
<reference evidence="3 4" key="1">
    <citation type="submission" date="2020-04" db="EMBL/GenBank/DDBJ databases">
        <title>Perkinsus olseni comparative genomics.</title>
        <authorList>
            <person name="Bogema D.R."/>
        </authorList>
    </citation>
    <scope>NUCLEOTIDE SEQUENCE [LARGE SCALE GENOMIC DNA]</scope>
    <source>
        <strain evidence="3">ATCC PRA-205</strain>
    </source>
</reference>
<dbReference type="Pfam" id="PF00026">
    <property type="entry name" value="Asp"/>
    <property type="match status" value="1"/>
</dbReference>
<organism evidence="3 4">
    <name type="scientific">Perkinsus olseni</name>
    <name type="common">Perkinsus atlanticus</name>
    <dbReference type="NCBI Taxonomy" id="32597"/>
    <lineage>
        <taxon>Eukaryota</taxon>
        <taxon>Sar</taxon>
        <taxon>Alveolata</taxon>
        <taxon>Perkinsozoa</taxon>
        <taxon>Perkinsea</taxon>
        <taxon>Perkinsida</taxon>
        <taxon>Perkinsidae</taxon>
        <taxon>Perkinsus</taxon>
    </lineage>
</organism>
<dbReference type="EMBL" id="JABANM010034796">
    <property type="protein sequence ID" value="KAF4699059.1"/>
    <property type="molecule type" value="Genomic_DNA"/>
</dbReference>
<sequence>MPLLFAASLCIMYLAESDGVTLPFHDEYGHIVLVLDGQPISLLADSGSARFFVVYGEWFERQYGRGSCRRHNMTCYFCPVEAPCDDIEHRERFGVRYAEGQDVYQYVQHNGVLDLGQSAIQITFGLLVNYTTKIGFAPHSTLGLSFGRADIPMTFLQQLKDANIVDILSYSVRYSQVSQHATGTLVVGGSATEAQGTAHLPLKLIPGARRGIHVSIVSMTIAHAGASPAGGDSGRPTPISLDGSLALFDTGTCCIAVPYLVIAALVRYVRERIGADPRVETVLFRKDSLSSYMVRSHHVRFLPVIVYSLFGEGGKIVDVKIFPEHYVGWCNVIWCEVHIYAHSNGGEIVVGEPFFRAYDAHIDLENNTTAMTAHPLRPSWEKTLQVAKQPRRIKICDL</sequence>
<feature type="domain" description="Peptidase A1" evidence="2">
    <location>
        <begin position="27"/>
        <end position="372"/>
    </location>
</feature>
<proteinExistence type="predicted"/>
<evidence type="ECO:0000259" key="2">
    <source>
        <dbReference type="PROSITE" id="PS51767"/>
    </source>
</evidence>
<feature type="signal peptide" evidence="1">
    <location>
        <begin position="1"/>
        <end position="17"/>
    </location>
</feature>
<accession>A0A7J6PSC2</accession>
<evidence type="ECO:0000313" key="4">
    <source>
        <dbReference type="Proteomes" id="UP000574390"/>
    </source>
</evidence>
<dbReference type="InterPro" id="IPR033121">
    <property type="entry name" value="PEPTIDASE_A1"/>
</dbReference>
<comment type="caution">
    <text evidence="3">The sequence shown here is derived from an EMBL/GenBank/DDBJ whole genome shotgun (WGS) entry which is preliminary data.</text>
</comment>
<dbReference type="Proteomes" id="UP000574390">
    <property type="component" value="Unassembled WGS sequence"/>
</dbReference>